<dbReference type="InterPro" id="IPR007845">
    <property type="entry name" value="HemS/ChuX_dom"/>
</dbReference>
<gene>
    <name evidence="2" type="ORF">TOI97_07075</name>
</gene>
<evidence type="ECO:0000313" key="3">
    <source>
        <dbReference type="Proteomes" id="UP001294570"/>
    </source>
</evidence>
<organism evidence="2 3">
    <name type="scientific">Denitrificimonas halotolerans</name>
    <dbReference type="NCBI Taxonomy" id="3098930"/>
    <lineage>
        <taxon>Bacteria</taxon>
        <taxon>Pseudomonadati</taxon>
        <taxon>Pseudomonadota</taxon>
        <taxon>Gammaproteobacteria</taxon>
        <taxon>Pseudomonadales</taxon>
        <taxon>Pseudomonadaceae</taxon>
        <taxon>Denitrificimonas</taxon>
    </lineage>
</organism>
<sequence>MAMGQTAVTGLNEFQGHDLYVALQVLRNEQPRLRARDAATQLSVSEAELLACRVGEDALRLRTNWPELLPELLTLGEVMVLTRNEHCVHERHGYYRETTITPNGKMGLVVSPDIDLRLFLSGWRSAYALSEETKRGIQRSVQFFDGQGSAVHKVFLTDNSDLAAWHALVERFAAAEQTSALTVEAAPQKTAELPDEQINVAVLRERWAALKDTHHFFSLLKKVQATRTQALRLAGRKWAEPLSVDSLPQLFEQASAQQLPIMVFVGNDHCVQIHSGTVTNLRWVGDWFNVLDPEFSLHLKAHAIAQLWRVRKPTTDGVITSWEAYDAQGELIVQLYGVRKPGIPECAKWRALAESFSALTATEA</sequence>
<feature type="domain" description="Haemin-degrading HemS/ChuX" evidence="1">
    <location>
        <begin position="44"/>
        <end position="172"/>
    </location>
</feature>
<comment type="caution">
    <text evidence="2">The sequence shown here is derived from an EMBL/GenBank/DDBJ whole genome shotgun (WGS) entry which is preliminary data.</text>
</comment>
<dbReference type="EMBL" id="JAXIVU010000007">
    <property type="protein sequence ID" value="MDY7219327.1"/>
    <property type="molecule type" value="Genomic_DNA"/>
</dbReference>
<dbReference type="CDD" id="cd16831">
    <property type="entry name" value="HemS-like_C"/>
    <property type="match status" value="1"/>
</dbReference>
<dbReference type="RefSeq" id="WP_321553452.1">
    <property type="nucleotide sequence ID" value="NZ_JAXIVU010000007.1"/>
</dbReference>
<dbReference type="Pfam" id="PF05171">
    <property type="entry name" value="HemS"/>
    <property type="match status" value="2"/>
</dbReference>
<feature type="domain" description="Haemin-degrading HemS/ChuX" evidence="1">
    <location>
        <begin position="225"/>
        <end position="356"/>
    </location>
</feature>
<accession>A0ABU5GRV1</accession>
<name>A0ABU5GRV1_9GAMM</name>
<dbReference type="CDD" id="cd16830">
    <property type="entry name" value="HemS-like_N"/>
    <property type="match status" value="1"/>
</dbReference>
<dbReference type="SUPFAM" id="SSF144064">
    <property type="entry name" value="Heme iron utilization protein-like"/>
    <property type="match status" value="1"/>
</dbReference>
<dbReference type="Proteomes" id="UP001294570">
    <property type="component" value="Unassembled WGS sequence"/>
</dbReference>
<evidence type="ECO:0000313" key="2">
    <source>
        <dbReference type="EMBL" id="MDY7219327.1"/>
    </source>
</evidence>
<evidence type="ECO:0000259" key="1">
    <source>
        <dbReference type="Pfam" id="PF05171"/>
    </source>
</evidence>
<dbReference type="InterPro" id="IPR053733">
    <property type="entry name" value="Heme_Transport_Util_sf"/>
</dbReference>
<reference evidence="2 3" key="1">
    <citation type="submission" date="2023-12" db="EMBL/GenBank/DDBJ databases">
        <title>Denitrificimonas halotolerans sp. nov.,a novel species isolated from landfill leachate.</title>
        <authorList>
            <person name="Wang S."/>
        </authorList>
    </citation>
    <scope>NUCLEOTIDE SEQUENCE [LARGE SCALE GENOMIC DNA]</scope>
    <source>
        <strain evidence="2 3">JX-1</strain>
    </source>
</reference>
<proteinExistence type="predicted"/>
<keyword evidence="3" id="KW-1185">Reference proteome</keyword>
<dbReference type="Gene3D" id="3.40.1570.10">
    <property type="entry name" value="HemS/ChuS/ChuX like domains"/>
    <property type="match status" value="2"/>
</dbReference>
<protein>
    <submittedName>
        <fullName evidence="2">ChuX/HutX family heme-like substrate-binding protein</fullName>
    </submittedName>
</protein>